<sequence>MDDSKIKNSNSSSRAANPTLGICCLHVTGCSLELWGFLQLATVLPPTTNILDAYLNGSSDEQVIIGFNKKCIHSEFGIVFHFILQVSYPCTGIHTREHCCTFNGP</sequence>
<comment type="caution">
    <text evidence="1">The sequence shown here is derived from an EMBL/GenBank/DDBJ whole genome shotgun (WGS) entry which is preliminary data.</text>
</comment>
<dbReference type="Proteomes" id="UP001157418">
    <property type="component" value="Unassembled WGS sequence"/>
</dbReference>
<dbReference type="EMBL" id="CAKMRJ010000903">
    <property type="protein sequence ID" value="CAH1420205.1"/>
    <property type="molecule type" value="Genomic_DNA"/>
</dbReference>
<accession>A0AAU9M0D2</accession>
<reference evidence="1 2" key="1">
    <citation type="submission" date="2022-01" db="EMBL/GenBank/DDBJ databases">
        <authorList>
            <person name="Xiong W."/>
            <person name="Schranz E."/>
        </authorList>
    </citation>
    <scope>NUCLEOTIDE SEQUENCE [LARGE SCALE GENOMIC DNA]</scope>
</reference>
<organism evidence="1 2">
    <name type="scientific">Lactuca virosa</name>
    <dbReference type="NCBI Taxonomy" id="75947"/>
    <lineage>
        <taxon>Eukaryota</taxon>
        <taxon>Viridiplantae</taxon>
        <taxon>Streptophyta</taxon>
        <taxon>Embryophyta</taxon>
        <taxon>Tracheophyta</taxon>
        <taxon>Spermatophyta</taxon>
        <taxon>Magnoliopsida</taxon>
        <taxon>eudicotyledons</taxon>
        <taxon>Gunneridae</taxon>
        <taxon>Pentapetalae</taxon>
        <taxon>asterids</taxon>
        <taxon>campanulids</taxon>
        <taxon>Asterales</taxon>
        <taxon>Asteraceae</taxon>
        <taxon>Cichorioideae</taxon>
        <taxon>Cichorieae</taxon>
        <taxon>Lactucinae</taxon>
        <taxon>Lactuca</taxon>
    </lineage>
</organism>
<proteinExistence type="predicted"/>
<dbReference type="AlphaFoldDB" id="A0AAU9M0D2"/>
<protein>
    <submittedName>
        <fullName evidence="1">Uncharacterized protein</fullName>
    </submittedName>
</protein>
<gene>
    <name evidence="1" type="ORF">LVIROSA_LOCUS7691</name>
</gene>
<name>A0AAU9M0D2_9ASTR</name>
<evidence type="ECO:0000313" key="2">
    <source>
        <dbReference type="Proteomes" id="UP001157418"/>
    </source>
</evidence>
<keyword evidence="2" id="KW-1185">Reference proteome</keyword>
<evidence type="ECO:0000313" key="1">
    <source>
        <dbReference type="EMBL" id="CAH1420205.1"/>
    </source>
</evidence>